<gene>
    <name evidence="4" type="ORF">OS493_040525</name>
</gene>
<accession>A0A9W9ZW14</accession>
<proteinExistence type="predicted"/>
<dbReference type="Proteomes" id="UP001163046">
    <property type="component" value="Unassembled WGS sequence"/>
</dbReference>
<organism evidence="4 5">
    <name type="scientific">Desmophyllum pertusum</name>
    <dbReference type="NCBI Taxonomy" id="174260"/>
    <lineage>
        <taxon>Eukaryota</taxon>
        <taxon>Metazoa</taxon>
        <taxon>Cnidaria</taxon>
        <taxon>Anthozoa</taxon>
        <taxon>Hexacorallia</taxon>
        <taxon>Scleractinia</taxon>
        <taxon>Caryophylliina</taxon>
        <taxon>Caryophylliidae</taxon>
        <taxon>Desmophyllum</taxon>
    </lineage>
</organism>
<evidence type="ECO:0000256" key="1">
    <source>
        <dbReference type="ARBA" id="ARBA00023157"/>
    </source>
</evidence>
<evidence type="ECO:0000313" key="5">
    <source>
        <dbReference type="Proteomes" id="UP001163046"/>
    </source>
</evidence>
<reference evidence="4" key="1">
    <citation type="submission" date="2023-01" db="EMBL/GenBank/DDBJ databases">
        <title>Genome assembly of the deep-sea coral Lophelia pertusa.</title>
        <authorList>
            <person name="Herrera S."/>
            <person name="Cordes E."/>
        </authorList>
    </citation>
    <scope>NUCLEOTIDE SEQUENCE</scope>
    <source>
        <strain evidence="4">USNM1676648</strain>
        <tissue evidence="4">Polyp</tissue>
    </source>
</reference>
<feature type="domain" description="CUB" evidence="3">
    <location>
        <begin position="1"/>
        <end position="80"/>
    </location>
</feature>
<dbReference type="EMBL" id="MU825799">
    <property type="protein sequence ID" value="KAJ7387998.1"/>
    <property type="molecule type" value="Genomic_DNA"/>
</dbReference>
<evidence type="ECO:0000313" key="4">
    <source>
        <dbReference type="EMBL" id="KAJ7387998.1"/>
    </source>
</evidence>
<keyword evidence="5" id="KW-1185">Reference proteome</keyword>
<feature type="non-terminal residue" evidence="4">
    <location>
        <position position="1"/>
    </location>
</feature>
<sequence>YEIEPCDGCTCDYLQTSTSYNTLQYVGKRCGRYSANYLVDYLQPLGSGLSGSKSSTTVYFRFVSDDNVHHKGFNLTFVARSFSGGLETYLNASDDETITFGTPKVGSRIILEVTHNSGF</sequence>
<name>A0A9W9ZW14_9CNID</name>
<dbReference type="AlphaFoldDB" id="A0A9W9ZW14"/>
<dbReference type="InterPro" id="IPR035914">
    <property type="entry name" value="Sperma_CUB_dom_sf"/>
</dbReference>
<keyword evidence="1" id="KW-1015">Disulfide bond</keyword>
<evidence type="ECO:0000256" key="2">
    <source>
        <dbReference type="PROSITE-ProRule" id="PRU00059"/>
    </source>
</evidence>
<evidence type="ECO:0000259" key="3">
    <source>
        <dbReference type="PROSITE" id="PS01180"/>
    </source>
</evidence>
<comment type="caution">
    <text evidence="4">The sequence shown here is derived from an EMBL/GenBank/DDBJ whole genome shotgun (WGS) entry which is preliminary data.</text>
</comment>
<dbReference type="SUPFAM" id="SSF49854">
    <property type="entry name" value="Spermadhesin, CUB domain"/>
    <property type="match status" value="1"/>
</dbReference>
<dbReference type="Gene3D" id="2.60.120.290">
    <property type="entry name" value="Spermadhesin, CUB domain"/>
    <property type="match status" value="1"/>
</dbReference>
<comment type="caution">
    <text evidence="2">Lacks conserved residue(s) required for the propagation of feature annotation.</text>
</comment>
<dbReference type="PROSITE" id="PS01180">
    <property type="entry name" value="CUB"/>
    <property type="match status" value="1"/>
</dbReference>
<protein>
    <recommendedName>
        <fullName evidence="3">CUB domain-containing protein</fullName>
    </recommendedName>
</protein>
<dbReference type="InterPro" id="IPR000859">
    <property type="entry name" value="CUB_dom"/>
</dbReference>